<name>A0A6J8EZY5_MYTCO</name>
<dbReference type="AlphaFoldDB" id="A0A6J8EZY5"/>
<gene>
    <name evidence="1" type="ORF">MCOR_57178</name>
</gene>
<evidence type="ECO:0000313" key="2">
    <source>
        <dbReference type="Proteomes" id="UP000507470"/>
    </source>
</evidence>
<organism evidence="1 2">
    <name type="scientific">Mytilus coruscus</name>
    <name type="common">Sea mussel</name>
    <dbReference type="NCBI Taxonomy" id="42192"/>
    <lineage>
        <taxon>Eukaryota</taxon>
        <taxon>Metazoa</taxon>
        <taxon>Spiralia</taxon>
        <taxon>Lophotrochozoa</taxon>
        <taxon>Mollusca</taxon>
        <taxon>Bivalvia</taxon>
        <taxon>Autobranchia</taxon>
        <taxon>Pteriomorphia</taxon>
        <taxon>Mytilida</taxon>
        <taxon>Mytiloidea</taxon>
        <taxon>Mytilidae</taxon>
        <taxon>Mytilinae</taxon>
        <taxon>Mytilus</taxon>
    </lineage>
</organism>
<keyword evidence="2" id="KW-1185">Reference proteome</keyword>
<dbReference type="EMBL" id="CACVKT020010231">
    <property type="protein sequence ID" value="CAC5425342.1"/>
    <property type="molecule type" value="Genomic_DNA"/>
</dbReference>
<protein>
    <submittedName>
        <fullName evidence="1">KIDINS220</fullName>
    </submittedName>
</protein>
<accession>A0A6J8EZY5</accession>
<reference evidence="1 2" key="1">
    <citation type="submission" date="2020-06" db="EMBL/GenBank/DDBJ databases">
        <authorList>
            <person name="Li R."/>
            <person name="Bekaert M."/>
        </authorList>
    </citation>
    <scope>NUCLEOTIDE SEQUENCE [LARGE SCALE GENOMIC DNA]</scope>
    <source>
        <strain evidence="2">wild</strain>
    </source>
</reference>
<dbReference type="Proteomes" id="UP000507470">
    <property type="component" value="Unassembled WGS sequence"/>
</dbReference>
<evidence type="ECO:0000313" key="1">
    <source>
        <dbReference type="EMBL" id="CAC5425342.1"/>
    </source>
</evidence>
<sequence length="181" mass="20196">MNARRIYGGNRGKLQIVKEAAQGRSPSLEAVVRFDSNSNSVHVQKIVSTLSTDNVQPVGTENICTIDISEIVQEQVQLQVENLLKQKLLDLNANVVQAVDKPISTPLHIAIPHFDKFKSYDEQMSIIESNADQVLYHALEENLDDYGFHSPQSCQMYTCTPVEVPQEAPGALMDFFYSQDG</sequence>
<proteinExistence type="predicted"/>